<evidence type="ECO:0000313" key="6">
    <source>
        <dbReference type="Proteomes" id="UP000076038"/>
    </source>
</evidence>
<reference evidence="5 6" key="1">
    <citation type="journal article" date="2016" name="Genome Announc.">
        <title>Complete Genome and Plasmid Sequences for Rhodococcus fascians D188 and Draft Sequences for Rhodococcus Isolates PBTS 1 and PBTS 2.</title>
        <authorList>
            <person name="Stamler R.A."/>
            <person name="Vereecke D."/>
            <person name="Zhang Y."/>
            <person name="Schilkey F."/>
            <person name="Devitt N."/>
            <person name="Randall J.J."/>
        </authorList>
    </citation>
    <scope>NUCLEOTIDE SEQUENCE [LARGE SCALE GENOMIC DNA]</scope>
    <source>
        <strain evidence="5 6">PBTS2</strain>
    </source>
</reference>
<dbReference type="InterPro" id="IPR019920">
    <property type="entry name" value="F420-binding_dom_put"/>
</dbReference>
<dbReference type="GO" id="GO:0016627">
    <property type="term" value="F:oxidoreductase activity, acting on the CH-CH group of donors"/>
    <property type="evidence" value="ECO:0007669"/>
    <property type="project" value="TreeGrafter"/>
</dbReference>
<evidence type="ECO:0000313" key="5">
    <source>
        <dbReference type="EMBL" id="AMY22799.1"/>
    </source>
</evidence>
<dbReference type="PATRIC" id="fig|1653479.3.peg.1511"/>
<dbReference type="InterPro" id="IPR041656">
    <property type="entry name" value="TPR_5"/>
</dbReference>
<dbReference type="InterPro" id="IPR011576">
    <property type="entry name" value="Pyridox_Oxase_N"/>
</dbReference>
<name>A0A143QIP4_RHOFA</name>
<dbReference type="InterPro" id="IPR011990">
    <property type="entry name" value="TPR-like_helical_dom_sf"/>
</dbReference>
<dbReference type="SUPFAM" id="SSF50475">
    <property type="entry name" value="FMN-binding split barrel"/>
    <property type="match status" value="1"/>
</dbReference>
<dbReference type="Gene3D" id="1.25.40.10">
    <property type="entry name" value="Tetratricopeptide repeat domain"/>
    <property type="match status" value="1"/>
</dbReference>
<dbReference type="EMBL" id="CP015220">
    <property type="protein sequence ID" value="AMY22799.1"/>
    <property type="molecule type" value="Genomic_DNA"/>
</dbReference>
<dbReference type="Pfam" id="PF01243">
    <property type="entry name" value="PNPOx_N"/>
    <property type="match status" value="1"/>
</dbReference>
<dbReference type="KEGG" id="rhs:A3Q41_01491"/>
<evidence type="ECO:0000259" key="4">
    <source>
        <dbReference type="Pfam" id="PF12688"/>
    </source>
</evidence>
<dbReference type="GO" id="GO:0070967">
    <property type="term" value="F:coenzyme F420 binding"/>
    <property type="evidence" value="ECO:0007669"/>
    <property type="project" value="TreeGrafter"/>
</dbReference>
<dbReference type="PANTHER" id="PTHR35176:SF2">
    <property type="entry name" value="F420H(2)-DEPENDENT REDUCTASE RV1155"/>
    <property type="match status" value="1"/>
</dbReference>
<dbReference type="InterPro" id="IPR052019">
    <property type="entry name" value="F420H2_bilvrd_red/Heme_oxyg"/>
</dbReference>
<dbReference type="GO" id="GO:0005829">
    <property type="term" value="C:cytosol"/>
    <property type="evidence" value="ECO:0007669"/>
    <property type="project" value="TreeGrafter"/>
</dbReference>
<dbReference type="GO" id="GO:0004733">
    <property type="term" value="F:pyridoxamine phosphate oxidase activity"/>
    <property type="evidence" value="ECO:0007669"/>
    <property type="project" value="UniProtKB-EC"/>
</dbReference>
<feature type="region of interest" description="Disordered" evidence="2">
    <location>
        <begin position="133"/>
        <end position="166"/>
    </location>
</feature>
<dbReference type="Proteomes" id="UP000076038">
    <property type="component" value="Chromosome"/>
</dbReference>
<keyword evidence="1 5" id="KW-0560">Oxidoreductase</keyword>
<accession>A0A143QIP4</accession>
<gene>
    <name evidence="5" type="ORF">A3Q41_01491</name>
</gene>
<organism evidence="5 6">
    <name type="scientific">Rhodococcoides fascians</name>
    <name type="common">Rhodococcus fascians</name>
    <dbReference type="NCBI Taxonomy" id="1828"/>
    <lineage>
        <taxon>Bacteria</taxon>
        <taxon>Bacillati</taxon>
        <taxon>Actinomycetota</taxon>
        <taxon>Actinomycetes</taxon>
        <taxon>Mycobacteriales</taxon>
        <taxon>Nocardiaceae</taxon>
        <taxon>Rhodococcoides</taxon>
    </lineage>
</organism>
<reference evidence="6" key="2">
    <citation type="submission" date="2016-04" db="EMBL/GenBank/DDBJ databases">
        <title>Complete Genome and Plasmid Sequences for Rhodococcus fascians D188 and Draft Sequences for Rhodococcus spp. Isolates PBTS 1 and PBTS 2.</title>
        <authorList>
            <person name="Stamer R."/>
            <person name="Vereecke D."/>
            <person name="Zhang Y."/>
            <person name="Schilkey F."/>
            <person name="Devitt N."/>
            <person name="Randall J."/>
        </authorList>
    </citation>
    <scope>NUCLEOTIDE SEQUENCE [LARGE SCALE GENOMIC DNA]</scope>
    <source>
        <strain evidence="6">PBTS2</strain>
    </source>
</reference>
<feature type="compositionally biased region" description="Basic and acidic residues" evidence="2">
    <location>
        <begin position="133"/>
        <end position="155"/>
    </location>
</feature>
<sequence>MRSEMNQLLSATRLSRARALFERASLEDFLGEESAAIPLYEAALSSGLDSVHESKARIQLASSLRNVGRLEDASRVLEDFEFSDEFSSARDAFNALILWDLGDGAGALRAALQAAKPALGTYRRAIGTYADDLRTDRPRNNGTDDRAAHHDRASSLDDPQGEAMTSGAFDPHDLLEHSRLGVLATIKASGLPQLSPVTPFYDRTDRTIKISVTEGRAKTANLRRDPRAALEVTSADGKAWATAEGTVTLTGPGASPNSPEIDALVDYYRAAAGEHPDWTEYRAAMAADRRVLVTIAVDHVYGESLT</sequence>
<dbReference type="Pfam" id="PF12688">
    <property type="entry name" value="TPR_5"/>
    <property type="match status" value="1"/>
</dbReference>
<dbReference type="PANTHER" id="PTHR35176">
    <property type="entry name" value="HEME OXYGENASE HI_0854-RELATED"/>
    <property type="match status" value="1"/>
</dbReference>
<keyword evidence="6" id="KW-1185">Reference proteome</keyword>
<dbReference type="InterPro" id="IPR012349">
    <property type="entry name" value="Split_barrel_FMN-bd"/>
</dbReference>
<proteinExistence type="predicted"/>
<protein>
    <submittedName>
        <fullName evidence="5">Putative pyridoxine/pyridoxamine 5'-phosphate oxidase</fullName>
        <ecNumber evidence="5">1.4.3.5</ecNumber>
    </submittedName>
</protein>
<feature type="domain" description="Tetratrico peptide repeat group 5" evidence="4">
    <location>
        <begin position="18"/>
        <end position="133"/>
    </location>
</feature>
<dbReference type="EC" id="1.4.3.5" evidence="5"/>
<dbReference type="NCBIfam" id="TIGR03618">
    <property type="entry name" value="Rv1155_F420"/>
    <property type="match status" value="1"/>
</dbReference>
<feature type="domain" description="Pyridoxamine 5'-phosphate oxidase N-terminal" evidence="3">
    <location>
        <begin position="173"/>
        <end position="301"/>
    </location>
</feature>
<evidence type="ECO:0000256" key="1">
    <source>
        <dbReference type="ARBA" id="ARBA00023002"/>
    </source>
</evidence>
<evidence type="ECO:0000259" key="3">
    <source>
        <dbReference type="Pfam" id="PF01243"/>
    </source>
</evidence>
<evidence type="ECO:0000256" key="2">
    <source>
        <dbReference type="SAM" id="MobiDB-lite"/>
    </source>
</evidence>
<dbReference type="AlphaFoldDB" id="A0A143QIP4"/>
<dbReference type="Gene3D" id="2.30.110.10">
    <property type="entry name" value="Electron Transport, Fmn-binding Protein, Chain A"/>
    <property type="match status" value="1"/>
</dbReference>